<name>A0AAD2D8T5_EUPCR</name>
<evidence type="ECO:0000256" key="5">
    <source>
        <dbReference type="SAM" id="MobiDB-lite"/>
    </source>
</evidence>
<dbReference type="InterPro" id="IPR009057">
    <property type="entry name" value="Homeodomain-like_sf"/>
</dbReference>
<feature type="compositionally biased region" description="Polar residues" evidence="5">
    <location>
        <begin position="308"/>
        <end position="318"/>
    </location>
</feature>
<dbReference type="InterPro" id="IPR017930">
    <property type="entry name" value="Myb_dom"/>
</dbReference>
<feature type="region of interest" description="Disordered" evidence="5">
    <location>
        <begin position="307"/>
        <end position="334"/>
    </location>
</feature>
<organism evidence="9 10">
    <name type="scientific">Euplotes crassus</name>
    <dbReference type="NCBI Taxonomy" id="5936"/>
    <lineage>
        <taxon>Eukaryota</taxon>
        <taxon>Sar</taxon>
        <taxon>Alveolata</taxon>
        <taxon>Ciliophora</taxon>
        <taxon>Intramacronucleata</taxon>
        <taxon>Spirotrichea</taxon>
        <taxon>Hypotrichia</taxon>
        <taxon>Euplotida</taxon>
        <taxon>Euplotidae</taxon>
        <taxon>Moneuplotes</taxon>
    </lineage>
</organism>
<dbReference type="PROSITE" id="PS51294">
    <property type="entry name" value="HTH_MYB"/>
    <property type="match status" value="1"/>
</dbReference>
<feature type="compositionally biased region" description="Polar residues" evidence="5">
    <location>
        <begin position="15"/>
        <end position="35"/>
    </location>
</feature>
<dbReference type="AlphaFoldDB" id="A0AAD2D8T5"/>
<evidence type="ECO:0000259" key="8">
    <source>
        <dbReference type="PROSITE" id="PS51294"/>
    </source>
</evidence>
<proteinExistence type="predicted"/>
<evidence type="ECO:0000256" key="1">
    <source>
        <dbReference type="ARBA" id="ARBA00023015"/>
    </source>
</evidence>
<evidence type="ECO:0000259" key="7">
    <source>
        <dbReference type="PROSITE" id="PS51293"/>
    </source>
</evidence>
<dbReference type="Gene3D" id="1.10.10.60">
    <property type="entry name" value="Homeodomain-like"/>
    <property type="match status" value="1"/>
</dbReference>
<keyword evidence="2" id="KW-0238">DNA-binding</keyword>
<dbReference type="SUPFAM" id="SSF46689">
    <property type="entry name" value="Homeodomain-like"/>
    <property type="match status" value="1"/>
</dbReference>
<sequence length="424" mass="48025">MSFTQEVLEKRHSADTNQHSSEIEVTSSEIQSSGGRKSRKAKTTAEFKIMGSKAMKTDGKTGRWSAEEHIRFLQGLIKHGKNWKLVQRHVNMTFQPTNSSEKGLQRSGPQIRSHAQKFFKRILPNCLIGETSIQCLIRNNFSIDLIVSGIEDTQEKEDLKEKLEEKLQDFPKCDCDNFAPKKVKTQGVIKSENSDSKSFKIKCSVESESIDQPNDVIDTNSNDQGFTYFPSAYKMATVEKSTPPTQCNQDSFKFKRSLDSSKKYSTSTCVQLSSEDPVRSSIKRKHSEMVSLEKLERVDVSAFHMPTPLSQENASGNDKMNKREEKLHRRQRTMTETVQDFQGRVGFCPTKKSEQTLSCIEILRNDNIPKPQISSVLSMHKFSIDETGSVISASGKRARVKLLKGNKDLNSNSHGLNRLRLQTF</sequence>
<keyword evidence="3" id="KW-0804">Transcription</keyword>
<dbReference type="PANTHER" id="PTHR12802:SF155">
    <property type="entry name" value="DEUBIQUITINASE MYSM1"/>
    <property type="match status" value="1"/>
</dbReference>
<keyword evidence="10" id="KW-1185">Reference proteome</keyword>
<dbReference type="EMBL" id="CAMPGE010028011">
    <property type="protein sequence ID" value="CAI2385579.1"/>
    <property type="molecule type" value="Genomic_DNA"/>
</dbReference>
<dbReference type="InterPro" id="IPR001005">
    <property type="entry name" value="SANT/Myb"/>
</dbReference>
<reference evidence="9" key="1">
    <citation type="submission" date="2023-07" db="EMBL/GenBank/DDBJ databases">
        <authorList>
            <consortium name="AG Swart"/>
            <person name="Singh M."/>
            <person name="Singh A."/>
            <person name="Seah K."/>
            <person name="Emmerich C."/>
        </authorList>
    </citation>
    <scope>NUCLEOTIDE SEQUENCE</scope>
    <source>
        <strain evidence="9">DP1</strain>
    </source>
</reference>
<dbReference type="SMART" id="SM00717">
    <property type="entry name" value="SANT"/>
    <property type="match status" value="1"/>
</dbReference>
<evidence type="ECO:0000256" key="4">
    <source>
        <dbReference type="ARBA" id="ARBA00023242"/>
    </source>
</evidence>
<evidence type="ECO:0000313" key="9">
    <source>
        <dbReference type="EMBL" id="CAI2385579.1"/>
    </source>
</evidence>
<evidence type="ECO:0000256" key="3">
    <source>
        <dbReference type="ARBA" id="ARBA00023163"/>
    </source>
</evidence>
<dbReference type="PROSITE" id="PS51293">
    <property type="entry name" value="SANT"/>
    <property type="match status" value="1"/>
</dbReference>
<dbReference type="CDD" id="cd00167">
    <property type="entry name" value="SANT"/>
    <property type="match status" value="1"/>
</dbReference>
<keyword evidence="4" id="KW-0539">Nucleus</keyword>
<keyword evidence="1" id="KW-0805">Transcription regulation</keyword>
<protein>
    <submittedName>
        <fullName evidence="9">Uncharacterized protein</fullName>
    </submittedName>
</protein>
<dbReference type="InterPro" id="IPR017884">
    <property type="entry name" value="SANT_dom"/>
</dbReference>
<feature type="domain" description="SANT" evidence="7">
    <location>
        <begin position="63"/>
        <end position="90"/>
    </location>
</feature>
<accession>A0AAD2D8T5</accession>
<gene>
    <name evidence="9" type="ORF">ECRASSUSDP1_LOCUS27156</name>
</gene>
<dbReference type="PROSITE" id="PS50090">
    <property type="entry name" value="MYB_LIKE"/>
    <property type="match status" value="1"/>
</dbReference>
<evidence type="ECO:0000259" key="6">
    <source>
        <dbReference type="PROSITE" id="PS50090"/>
    </source>
</evidence>
<feature type="domain" description="Myb-like" evidence="6">
    <location>
        <begin position="56"/>
        <end position="119"/>
    </location>
</feature>
<feature type="region of interest" description="Disordered" evidence="5">
    <location>
        <begin position="1"/>
        <end position="43"/>
    </location>
</feature>
<evidence type="ECO:0000313" key="10">
    <source>
        <dbReference type="Proteomes" id="UP001295684"/>
    </source>
</evidence>
<dbReference type="Pfam" id="PF00249">
    <property type="entry name" value="Myb_DNA-binding"/>
    <property type="match status" value="1"/>
</dbReference>
<comment type="caution">
    <text evidence="9">The sequence shown here is derived from an EMBL/GenBank/DDBJ whole genome shotgun (WGS) entry which is preliminary data.</text>
</comment>
<feature type="domain" description="HTH myb-type" evidence="8">
    <location>
        <begin position="60"/>
        <end position="123"/>
    </location>
</feature>
<dbReference type="GO" id="GO:0003677">
    <property type="term" value="F:DNA binding"/>
    <property type="evidence" value="ECO:0007669"/>
    <property type="project" value="UniProtKB-KW"/>
</dbReference>
<dbReference type="PANTHER" id="PTHR12802">
    <property type="entry name" value="SWI/SNF COMPLEX-RELATED"/>
    <property type="match status" value="1"/>
</dbReference>
<dbReference type="Proteomes" id="UP001295684">
    <property type="component" value="Unassembled WGS sequence"/>
</dbReference>
<evidence type="ECO:0000256" key="2">
    <source>
        <dbReference type="ARBA" id="ARBA00023125"/>
    </source>
</evidence>